<reference evidence="1" key="1">
    <citation type="submission" date="2023-04" db="EMBL/GenBank/DDBJ databases">
        <title>A chromosome-level genome assembly of the parasitoid wasp Eretmocerus hayati.</title>
        <authorList>
            <person name="Zhong Y."/>
            <person name="Liu S."/>
            <person name="Liu Y."/>
        </authorList>
    </citation>
    <scope>NUCLEOTIDE SEQUENCE</scope>
    <source>
        <strain evidence="1">ZJU_SS_LIU_2023</strain>
    </source>
</reference>
<comment type="caution">
    <text evidence="1">The sequence shown here is derived from an EMBL/GenBank/DDBJ whole genome shotgun (WGS) entry which is preliminary data.</text>
</comment>
<dbReference type="Proteomes" id="UP001239111">
    <property type="component" value="Chromosome 1"/>
</dbReference>
<protein>
    <submittedName>
        <fullName evidence="1">Uncharacterized protein</fullName>
    </submittedName>
</protein>
<name>A0ACC2PER0_9HYME</name>
<organism evidence="1 2">
    <name type="scientific">Eretmocerus hayati</name>
    <dbReference type="NCBI Taxonomy" id="131215"/>
    <lineage>
        <taxon>Eukaryota</taxon>
        <taxon>Metazoa</taxon>
        <taxon>Ecdysozoa</taxon>
        <taxon>Arthropoda</taxon>
        <taxon>Hexapoda</taxon>
        <taxon>Insecta</taxon>
        <taxon>Pterygota</taxon>
        <taxon>Neoptera</taxon>
        <taxon>Endopterygota</taxon>
        <taxon>Hymenoptera</taxon>
        <taxon>Apocrita</taxon>
        <taxon>Proctotrupomorpha</taxon>
        <taxon>Chalcidoidea</taxon>
        <taxon>Aphelinidae</taxon>
        <taxon>Aphelininae</taxon>
        <taxon>Eretmocerus</taxon>
    </lineage>
</organism>
<proteinExistence type="predicted"/>
<gene>
    <name evidence="1" type="ORF">QAD02_017586</name>
</gene>
<keyword evidence="2" id="KW-1185">Reference proteome</keyword>
<evidence type="ECO:0000313" key="1">
    <source>
        <dbReference type="EMBL" id="KAJ8681794.1"/>
    </source>
</evidence>
<accession>A0ACC2PER0</accession>
<sequence>MKLKWIRPGILNLRLKSVKLVGFKRLSLPKIKFGPKAPKKISGNASHIRYLIMILPLAISDLIRDKSDPVWQMVLQLRKICDLVCSPALSHAQVDLVAEEIIDYIHLRKTCFPKNPPKPKHGYIQRYSYLIRKFGPLKHLWTLRFESKHKPFKEMIKFLRNFKDVTGTLAEKHELLQSALENQYHDNVEPVNPVDFSMEELEKTIKYLPVNGIPDEPDVTLMCQDVVFRGIRYAKDMSVCVGKDDCDNLILCKIRTILVNERSTTISFIGQTNSVKYNAQVGYYQDVEDIQRNVTFWYPYSSLLSPDPIIQSYAESMKVFVTKYAPYDKDP</sequence>
<evidence type="ECO:0000313" key="2">
    <source>
        <dbReference type="Proteomes" id="UP001239111"/>
    </source>
</evidence>
<dbReference type="EMBL" id="CM056741">
    <property type="protein sequence ID" value="KAJ8681794.1"/>
    <property type="molecule type" value="Genomic_DNA"/>
</dbReference>